<dbReference type="Pfam" id="PF02638">
    <property type="entry name" value="GHL10"/>
    <property type="match status" value="1"/>
</dbReference>
<feature type="chain" id="PRO_5030657457" evidence="2">
    <location>
        <begin position="35"/>
        <end position="526"/>
    </location>
</feature>
<evidence type="ECO:0000313" key="4">
    <source>
        <dbReference type="EMBL" id="MBA4541542.1"/>
    </source>
</evidence>
<dbReference type="OrthoDB" id="9794671at2"/>
<reference evidence="4 5" key="1">
    <citation type="submission" date="2020-07" db="EMBL/GenBank/DDBJ databases">
        <authorList>
            <person name="Feng H."/>
        </authorList>
    </citation>
    <scope>NUCLEOTIDE SEQUENCE [LARGE SCALE GENOMIC DNA]</scope>
    <source>
        <strain evidence="5">s-11</strain>
    </source>
</reference>
<dbReference type="InterPro" id="IPR013783">
    <property type="entry name" value="Ig-like_fold"/>
</dbReference>
<dbReference type="GO" id="GO:0016787">
    <property type="term" value="F:hydrolase activity"/>
    <property type="evidence" value="ECO:0007669"/>
    <property type="project" value="UniProtKB-KW"/>
</dbReference>
<name>A0A7W2AFU2_9BACL</name>
<protein>
    <submittedName>
        <fullName evidence="4">Family 10 glycosylhydrolase</fullName>
    </submittedName>
</protein>
<accession>A0A7W2AFU2</accession>
<keyword evidence="1 2" id="KW-0732">Signal</keyword>
<dbReference type="InterPro" id="IPR052177">
    <property type="entry name" value="Divisome_Glycosyl_Hydrolase"/>
</dbReference>
<dbReference type="AlphaFoldDB" id="A0A7W2AFU2"/>
<dbReference type="Gene3D" id="3.20.20.80">
    <property type="entry name" value="Glycosidases"/>
    <property type="match status" value="1"/>
</dbReference>
<dbReference type="Proteomes" id="UP000530514">
    <property type="component" value="Unassembled WGS sequence"/>
</dbReference>
<dbReference type="InterPro" id="IPR017853">
    <property type="entry name" value="GH"/>
</dbReference>
<proteinExistence type="predicted"/>
<dbReference type="EMBL" id="JACEIP010000002">
    <property type="protein sequence ID" value="MBA4541542.1"/>
    <property type="molecule type" value="Genomic_DNA"/>
</dbReference>
<dbReference type="InterPro" id="IPR003790">
    <property type="entry name" value="GHL10"/>
</dbReference>
<sequence>MRNRSFWRKAGVFFLSFLLTGSLFLTSNIPSARAGDNDGTLSQETTWKKRQLRALWVASVTNIDWPSAPGLPIGQQQQEFIQILNEAKELNMNAVVVQIRPTADAFYPSKLNPWSKYLTGTQGKNPGYDPLDFMVREAHKRNLEFHAWFNPYRVSMDTETDQLAPNNVARLHPDWVRSYGGKLYLDPGLPEVRAYIINSVMEVVNHYDIDAVHFDDYFYPYPVSGIDFPDDPTYQKYGADYPDKGDWRRHNVNLLVEQLSHAIKEAKPYVKFGISPFGIWRNQNTDPTGSDTNGLQSYDSIYCDTRTWINEGWIDYVAPQIYWNFGYAPAAYEKLVDWWAHEVNGKNVHLYIGQAAYKIGHSTEAWDDPEEMPNQLLFNNQFAEVKGSIFFSYKDVKANYLGFRDRLKNDLFKYPALIPTMPWLDDNPPKKPKLLKAENKSGSAVHLVWKDQSKGDSTAFAIYRFSSAKEISLNRPQNLIATVRKNGNGLQTFDDRTAENKPAIYVITALDRLHNESKPSNPIFVR</sequence>
<feature type="signal peptide" evidence="2">
    <location>
        <begin position="1"/>
        <end position="34"/>
    </location>
</feature>
<evidence type="ECO:0000313" key="5">
    <source>
        <dbReference type="Proteomes" id="UP000530514"/>
    </source>
</evidence>
<evidence type="ECO:0000259" key="3">
    <source>
        <dbReference type="Pfam" id="PF02638"/>
    </source>
</evidence>
<dbReference type="SUPFAM" id="SSF51445">
    <property type="entry name" value="(Trans)glycosidases"/>
    <property type="match status" value="1"/>
</dbReference>
<dbReference type="PANTHER" id="PTHR43405:SF1">
    <property type="entry name" value="GLYCOSYL HYDROLASE DIGH"/>
    <property type="match status" value="1"/>
</dbReference>
<evidence type="ECO:0000256" key="1">
    <source>
        <dbReference type="ARBA" id="ARBA00022729"/>
    </source>
</evidence>
<keyword evidence="5" id="KW-1185">Reference proteome</keyword>
<dbReference type="RefSeq" id="WP_052154222.1">
    <property type="nucleotide sequence ID" value="NZ_JACEIP010000002.1"/>
</dbReference>
<dbReference type="Gene3D" id="2.60.40.10">
    <property type="entry name" value="Immunoglobulins"/>
    <property type="match status" value="1"/>
</dbReference>
<comment type="caution">
    <text evidence="4">The sequence shown here is derived from an EMBL/GenBank/DDBJ whole genome shotgun (WGS) entry which is preliminary data.</text>
</comment>
<gene>
    <name evidence="4" type="ORF">H1164_01290</name>
</gene>
<evidence type="ECO:0000256" key="2">
    <source>
        <dbReference type="SAM" id="SignalP"/>
    </source>
</evidence>
<feature type="domain" description="Glycosyl hydrolase-like 10" evidence="3">
    <location>
        <begin position="51"/>
        <end position="362"/>
    </location>
</feature>
<keyword evidence="4" id="KW-0378">Hydrolase</keyword>
<dbReference type="PANTHER" id="PTHR43405">
    <property type="entry name" value="GLYCOSYL HYDROLASE DIGH"/>
    <property type="match status" value="1"/>
</dbReference>
<organism evidence="4 5">
    <name type="scientific">Thermoactinomyces daqus</name>
    <dbReference type="NCBI Taxonomy" id="1329516"/>
    <lineage>
        <taxon>Bacteria</taxon>
        <taxon>Bacillati</taxon>
        <taxon>Bacillota</taxon>
        <taxon>Bacilli</taxon>
        <taxon>Bacillales</taxon>
        <taxon>Thermoactinomycetaceae</taxon>
        <taxon>Thermoactinomyces</taxon>
    </lineage>
</organism>